<sequence>MFSERFLQLYNDELRYFREAGRQFASSHPQVAQHLGMHIDGVLDPFVERLLEGSAFLCTRIQEKLNNEQPEFALQMLSRLAPLWYTPVPAIATVAIKPDLSFPQWHSQVDLPRGSRMTLNDISLNNKPATFTTARHIKVQPVEIALAECEILPPHHLPDGAARHMQDCSAYVRIGLTTHGVLPVSELDLEPLHLTLAEDTVRANQLMAALLNRTLRIVLWAKNDDRPIVKVLQPNSLRLGGVGDEEALLPTAVGELPGNRLMREYFAAPSRFFSLELHGVQDFLRQCERVHEFEILFALEQRPLTLIGRVNARDFHLFATPVINLYRRHCSPVLLTGERTEHQLVVDRLNTSLYEIHSVKQVKGMLPDGNPVIFSSLQADVHYDCEREPAGYTLHRRREPSPSKYNNPHLPNEDTFIAISPGKSGIDIDDITSLSVEALVCERHLVPAHLQQPHFQLETAMPIHQVEIVRYPSNPVAVPNISQAWQAIQMLASNPLRHARPDVQDCSALLRDWLSLFCHQDDSSQRKRIASIKNAWVEHHFERNQGPGPLAWIRGAEIAVNLSANHHADHGAYLFGKILHHALSQYGDLNQTLSMKLLLDGETHADWGALYYG</sequence>
<dbReference type="EMBL" id="LT575490">
    <property type="protein sequence ID" value="SAY43947.1"/>
    <property type="molecule type" value="Genomic_DNA"/>
</dbReference>
<dbReference type="AlphaFoldDB" id="A0A1C3HFX5"/>
<dbReference type="PANTHER" id="PTHR35370">
    <property type="entry name" value="CYTOPLASMIC PROTEIN-RELATED-RELATED"/>
    <property type="match status" value="1"/>
</dbReference>
<reference evidence="1" key="1">
    <citation type="submission" date="2016-05" db="EMBL/GenBank/DDBJ databases">
        <authorList>
            <person name="Cock P.J.A."/>
            <person name="Cock P.J.A."/>
        </authorList>
    </citation>
    <scope>NUCLEOTIDE SEQUENCE</scope>
    <source>
        <strain evidence="1">PWN146_assembly</strain>
    </source>
</reference>
<gene>
    <name evidence="1" type="ORF">PWN146_02640</name>
</gene>
<evidence type="ECO:0000313" key="1">
    <source>
        <dbReference type="EMBL" id="SAY43947.1"/>
    </source>
</evidence>
<name>A0A1C3HFX5_SERMA</name>
<protein>
    <submittedName>
        <fullName evidence="1">Uncharacterized protein</fullName>
    </submittedName>
</protein>
<accession>A0A1C3HFX5</accession>
<dbReference type="InterPro" id="IPR010272">
    <property type="entry name" value="T6SS_TssF"/>
</dbReference>
<dbReference type="Pfam" id="PF05947">
    <property type="entry name" value="T6SS_TssF"/>
    <property type="match status" value="1"/>
</dbReference>
<dbReference type="PIRSF" id="PIRSF028304">
    <property type="entry name" value="UCP028304"/>
    <property type="match status" value="1"/>
</dbReference>
<dbReference type="NCBIfam" id="TIGR03359">
    <property type="entry name" value="VI_chp_6"/>
    <property type="match status" value="1"/>
</dbReference>
<dbReference type="PANTHER" id="PTHR35370:SF1">
    <property type="entry name" value="TYPE VI SECRETION SYSTEM COMPONENT TSSF1"/>
    <property type="match status" value="1"/>
</dbReference>
<dbReference type="RefSeq" id="WP_197833480.1">
    <property type="nucleotide sequence ID" value="NZ_JAENMM010000001.1"/>
</dbReference>
<organism evidence="1">
    <name type="scientific">Serratia marcescens</name>
    <dbReference type="NCBI Taxonomy" id="615"/>
    <lineage>
        <taxon>Bacteria</taxon>
        <taxon>Pseudomonadati</taxon>
        <taxon>Pseudomonadota</taxon>
        <taxon>Gammaproteobacteria</taxon>
        <taxon>Enterobacterales</taxon>
        <taxon>Yersiniaceae</taxon>
        <taxon>Serratia</taxon>
    </lineage>
</organism>
<proteinExistence type="predicted"/>